<accession>B9J6W1</accession>
<organism evidence="3 4">
    <name type="scientific">Rhizobium rhizogenes (strain K84 / ATCC BAA-868)</name>
    <name type="common">Agrobacterium radiobacter</name>
    <dbReference type="NCBI Taxonomy" id="311403"/>
    <lineage>
        <taxon>Bacteria</taxon>
        <taxon>Pseudomonadati</taxon>
        <taxon>Pseudomonadota</taxon>
        <taxon>Alphaproteobacteria</taxon>
        <taxon>Hyphomicrobiales</taxon>
        <taxon>Rhizobiaceae</taxon>
        <taxon>Rhizobium/Agrobacterium group</taxon>
        <taxon>Rhizobium</taxon>
    </lineage>
</organism>
<evidence type="ECO:0000313" key="4">
    <source>
        <dbReference type="Proteomes" id="UP000001600"/>
    </source>
</evidence>
<sequence length="237" mass="25795">MCASSKYGGRRETDCQGSHPSLATIQIAADSVMTQDDALLGDKAFAPRRAKRGLRAFGRAHDGAAAIEFALLAIPYFMIIFAILETFVAFIAEQVVSNAVDTLSRQVRTGQITATNTTGQQFRQAFCNEISVLIACSAAELATPTNLYLDVKSYSTFADMPTTIPRVSSDPYSDLNTTGFSFAPGGTGTINMVRAYYRWQIIIDLLRPYLTNIHPSDGSMPSTYLIVATGAFQNENY</sequence>
<dbReference type="Proteomes" id="UP000001600">
    <property type="component" value="Chromosome 1"/>
</dbReference>
<dbReference type="KEGG" id="ara:Arad_0356"/>
<feature type="domain" description="TadE-like" evidence="2">
    <location>
        <begin position="63"/>
        <end position="102"/>
    </location>
</feature>
<dbReference type="AlphaFoldDB" id="B9J6W1"/>
<dbReference type="Pfam" id="PF07811">
    <property type="entry name" value="TadE"/>
    <property type="match status" value="1"/>
</dbReference>
<reference evidence="3 4" key="1">
    <citation type="journal article" date="2009" name="J. Bacteriol.">
        <title>Genome sequences of three Agrobacterium biovars help elucidate the evolution of multichromosome genomes in bacteria.</title>
        <authorList>
            <person name="Slater S.C."/>
            <person name="Goldman B.S."/>
            <person name="Goodner B."/>
            <person name="Setubal J.C."/>
            <person name="Farrand S.K."/>
            <person name="Nester E.W."/>
            <person name="Burr T.J."/>
            <person name="Banta L."/>
            <person name="Dickerman A.W."/>
            <person name="Paulsen I."/>
            <person name="Otten L."/>
            <person name="Suen G."/>
            <person name="Welch R."/>
            <person name="Almeida N.F."/>
            <person name="Arnold F."/>
            <person name="Burton O.T."/>
            <person name="Du Z."/>
            <person name="Ewing A."/>
            <person name="Godsy E."/>
            <person name="Heisel S."/>
            <person name="Houmiel K.L."/>
            <person name="Jhaveri J."/>
            <person name="Lu J."/>
            <person name="Miller N.M."/>
            <person name="Norton S."/>
            <person name="Chen Q."/>
            <person name="Phoolcharoen W."/>
            <person name="Ohlin V."/>
            <person name="Ondrusek D."/>
            <person name="Pride N."/>
            <person name="Stricklin S.L."/>
            <person name="Sun J."/>
            <person name="Wheeler C."/>
            <person name="Wilson L."/>
            <person name="Zhu H."/>
            <person name="Wood D.W."/>
        </authorList>
    </citation>
    <scope>NUCLEOTIDE SEQUENCE [LARGE SCALE GENOMIC DNA]</scope>
    <source>
        <strain evidence="4">K84 / ATCC BAA-868</strain>
    </source>
</reference>
<keyword evidence="1" id="KW-0812">Transmembrane</keyword>
<dbReference type="EMBL" id="CP000628">
    <property type="protein sequence ID" value="ACM25067.1"/>
    <property type="molecule type" value="Genomic_DNA"/>
</dbReference>
<evidence type="ECO:0000259" key="2">
    <source>
        <dbReference type="Pfam" id="PF07811"/>
    </source>
</evidence>
<keyword evidence="1" id="KW-0472">Membrane</keyword>
<dbReference type="HOGENOM" id="CLU_111553_0_0_5"/>
<keyword evidence="1" id="KW-1133">Transmembrane helix</keyword>
<protein>
    <recommendedName>
        <fullName evidence="2">TadE-like domain-containing protein</fullName>
    </recommendedName>
</protein>
<gene>
    <name evidence="3" type="ordered locus">Arad_0356</name>
</gene>
<dbReference type="STRING" id="311403.Arad_0356"/>
<proteinExistence type="predicted"/>
<feature type="transmembrane region" description="Helical" evidence="1">
    <location>
        <begin position="69"/>
        <end position="92"/>
    </location>
</feature>
<dbReference type="eggNOG" id="COG4961">
    <property type="taxonomic scope" value="Bacteria"/>
</dbReference>
<evidence type="ECO:0000256" key="1">
    <source>
        <dbReference type="SAM" id="Phobius"/>
    </source>
</evidence>
<evidence type="ECO:0000313" key="3">
    <source>
        <dbReference type="EMBL" id="ACM25067.1"/>
    </source>
</evidence>
<name>B9J6W1_RHIR8</name>
<dbReference type="InterPro" id="IPR012495">
    <property type="entry name" value="TadE-like_dom"/>
</dbReference>